<gene>
    <name evidence="2" type="ORF">UB32_13935</name>
</gene>
<evidence type="ECO:0000313" key="2">
    <source>
        <dbReference type="EMBL" id="KIY21439.1"/>
    </source>
</evidence>
<proteinExistence type="predicted"/>
<keyword evidence="3" id="KW-1185">Reference proteome</keyword>
<feature type="chain" id="PRO_5002315825" description="DUF4871 domain-containing protein" evidence="1">
    <location>
        <begin position="20"/>
        <end position="180"/>
    </location>
</feature>
<organism evidence="2 3">
    <name type="scientific">Mesobacillus subterraneus</name>
    <dbReference type="NCBI Taxonomy" id="285983"/>
    <lineage>
        <taxon>Bacteria</taxon>
        <taxon>Bacillati</taxon>
        <taxon>Bacillota</taxon>
        <taxon>Bacilli</taxon>
        <taxon>Bacillales</taxon>
        <taxon>Bacillaceae</taxon>
        <taxon>Mesobacillus</taxon>
    </lineage>
</organism>
<evidence type="ECO:0000313" key="3">
    <source>
        <dbReference type="Proteomes" id="UP000032512"/>
    </source>
</evidence>
<sequence length="180" mass="20673">MKKAFIFLGIFLLLSGLSACTLNEGEQDKQYQQSKEIENTEIIKEDIKNHSGDSWELSPTFEHTVKDINGEDISYKIIGKEGRIGFTKSPIIANKREKVIWFYWGNVNIYNKPVKIFALKKDSEAEPIEVFSGMFYKDAQVGPGSVNMPSNLEFPSEGIWKLFIYIDKKFYENIVIEAKD</sequence>
<dbReference type="EMBL" id="JXIQ01000107">
    <property type="protein sequence ID" value="KIY21439.1"/>
    <property type="molecule type" value="Genomic_DNA"/>
</dbReference>
<evidence type="ECO:0008006" key="4">
    <source>
        <dbReference type="Google" id="ProtNLM"/>
    </source>
</evidence>
<dbReference type="Proteomes" id="UP000032512">
    <property type="component" value="Unassembled WGS sequence"/>
</dbReference>
<evidence type="ECO:0000256" key="1">
    <source>
        <dbReference type="SAM" id="SignalP"/>
    </source>
</evidence>
<dbReference type="RefSeq" id="WP_044394574.1">
    <property type="nucleotide sequence ID" value="NZ_JXIQ01000107.1"/>
</dbReference>
<name>A0A0D6Z6P6_9BACI</name>
<dbReference type="Gene3D" id="2.60.40.3830">
    <property type="match status" value="1"/>
</dbReference>
<dbReference type="InterPro" id="IPR032366">
    <property type="entry name" value="DUF4871"/>
</dbReference>
<accession>A0A0D6Z6P6</accession>
<feature type="signal peptide" evidence="1">
    <location>
        <begin position="1"/>
        <end position="19"/>
    </location>
</feature>
<comment type="caution">
    <text evidence="2">The sequence shown here is derived from an EMBL/GenBank/DDBJ whole genome shotgun (WGS) entry which is preliminary data.</text>
</comment>
<dbReference type="AlphaFoldDB" id="A0A0D6Z6P6"/>
<dbReference type="Pfam" id="PF16167">
    <property type="entry name" value="DUF4871"/>
    <property type="match status" value="1"/>
</dbReference>
<reference evidence="2 3" key="1">
    <citation type="submission" date="2015-01" db="EMBL/GenBank/DDBJ databases">
        <title>Draft genome sequences of the supercritical CO2 tolerant bacteria Bacillus subterraneus MITOT1 and Bacillus cereus MIT0214.</title>
        <authorList>
            <person name="Peet K.C."/>
            <person name="Thompson J.R."/>
        </authorList>
    </citation>
    <scope>NUCLEOTIDE SEQUENCE [LARGE SCALE GENOMIC DNA]</scope>
    <source>
        <strain evidence="2 3">MITOT1</strain>
    </source>
</reference>
<dbReference type="PATRIC" id="fig|285983.3.peg.1639"/>
<keyword evidence="1" id="KW-0732">Signal</keyword>
<protein>
    <recommendedName>
        <fullName evidence="4">DUF4871 domain-containing protein</fullName>
    </recommendedName>
</protein>
<dbReference type="OrthoDB" id="2381403at2"/>
<dbReference type="PROSITE" id="PS51257">
    <property type="entry name" value="PROKAR_LIPOPROTEIN"/>
    <property type="match status" value="1"/>
</dbReference>